<evidence type="ECO:0000259" key="2">
    <source>
        <dbReference type="Pfam" id="PF12937"/>
    </source>
</evidence>
<gene>
    <name evidence="3" type="ORF">BD310DRAFT_555672</name>
</gene>
<reference evidence="3 4" key="1">
    <citation type="submission" date="2019-01" db="EMBL/GenBank/DDBJ databases">
        <title>Draft genome sequences of three monokaryotic isolates of the white-rot basidiomycete fungus Dichomitus squalens.</title>
        <authorList>
            <consortium name="DOE Joint Genome Institute"/>
            <person name="Lopez S.C."/>
            <person name="Andreopoulos B."/>
            <person name="Pangilinan J."/>
            <person name="Lipzen A."/>
            <person name="Riley R."/>
            <person name="Ahrendt S."/>
            <person name="Ng V."/>
            <person name="Barry K."/>
            <person name="Daum C."/>
            <person name="Grigoriev I.V."/>
            <person name="Hilden K.S."/>
            <person name="Makela M.R."/>
            <person name="de Vries R.P."/>
        </authorList>
    </citation>
    <scope>NUCLEOTIDE SEQUENCE [LARGE SCALE GENOMIC DNA]</scope>
    <source>
        <strain evidence="3 4">CBS 464.89</strain>
    </source>
</reference>
<proteinExistence type="predicted"/>
<dbReference type="AlphaFoldDB" id="A0A4Q9PSE9"/>
<dbReference type="Proteomes" id="UP000292082">
    <property type="component" value="Unassembled WGS sequence"/>
</dbReference>
<dbReference type="EMBL" id="ML145138">
    <property type="protein sequence ID" value="TBU57329.1"/>
    <property type="molecule type" value="Genomic_DNA"/>
</dbReference>
<evidence type="ECO:0000313" key="3">
    <source>
        <dbReference type="EMBL" id="TBU57329.1"/>
    </source>
</evidence>
<name>A0A4Q9PSE9_9APHY</name>
<accession>A0A4Q9PSE9</accession>
<dbReference type="InterPro" id="IPR001810">
    <property type="entry name" value="F-box_dom"/>
</dbReference>
<evidence type="ECO:0000256" key="1">
    <source>
        <dbReference type="SAM" id="MobiDB-lite"/>
    </source>
</evidence>
<organism evidence="3 4">
    <name type="scientific">Dichomitus squalens</name>
    <dbReference type="NCBI Taxonomy" id="114155"/>
    <lineage>
        <taxon>Eukaryota</taxon>
        <taxon>Fungi</taxon>
        <taxon>Dikarya</taxon>
        <taxon>Basidiomycota</taxon>
        <taxon>Agaricomycotina</taxon>
        <taxon>Agaricomycetes</taxon>
        <taxon>Polyporales</taxon>
        <taxon>Polyporaceae</taxon>
        <taxon>Dichomitus</taxon>
    </lineage>
</organism>
<feature type="region of interest" description="Disordered" evidence="1">
    <location>
        <begin position="662"/>
        <end position="694"/>
    </location>
</feature>
<evidence type="ECO:0000313" key="4">
    <source>
        <dbReference type="Proteomes" id="UP000292082"/>
    </source>
</evidence>
<feature type="domain" description="F-box" evidence="2">
    <location>
        <begin position="103"/>
        <end position="169"/>
    </location>
</feature>
<feature type="compositionally biased region" description="Acidic residues" evidence="1">
    <location>
        <begin position="676"/>
        <end position="688"/>
    </location>
</feature>
<protein>
    <recommendedName>
        <fullName evidence="2">F-box domain-containing protein</fullName>
    </recommendedName>
</protein>
<dbReference type="Pfam" id="PF12937">
    <property type="entry name" value="F-box-like"/>
    <property type="match status" value="1"/>
</dbReference>
<sequence length="694" mass="76989">MRSFLSRASGGPGCGSRCSSYIIDEPSVIIIDLPRRLAPSFQSEVKHETTDMPLLENAKLLVEEATHIDKEGLSLQELLELLNLLTDTTYRVRQAFNARTPIHKLPPELLVRIFSLVQHTPLFIDHVVEQVCGPHHFRIASVLLPISLVCHHWRDVVLNAPLLWSTISCAHPRWGPFPSPTPMKHFSRLPCAHSDSPLSVYGEAPSRDDYKADVFLRAHAHRVRELFVSVHNLHLPHGDERIIPPLLSFPAKKLERVIMKGVGSRLPAFRWQDRSLFGGRNLHLHSLFLTDVQFLPTNIISTTLTRLVLIYTHTQDRDAWGLPAPNLLRFLKGTPALQEAYLEGLVKRSHDGTTLPSAPVPLKRMRKLLVASGKGAATILTHLELPPDCLLRTKVDVLSHDEIRFLVTAFQETFRWQQTKLHCVWAGETNTYANRGNPGHISLQAMRPSGGCLRVDLSSKQSDTWGEADAGVRSLLACLPFAAAEEVWLSGNNAWRILRHGSKPLTRAKTLHLLRIESFAPSSVGILWPNSGDDHQDRSTGALENLHICMPEGNGLESLVELLIARAEVGQLLSNLYVSVRSPDSLPAATVYEEIQNATEPFVEDGEVGEDLYDAYSWWGILPKECTAEAETHSLWPVWAEGVTPGNCSGGSLSQLSGRVDVAFGPSRSSSTGEPDPIDGVDDDDDMDPFGLFD</sequence>
<dbReference type="Gene3D" id="1.20.1280.50">
    <property type="match status" value="1"/>
</dbReference>
<keyword evidence="4" id="KW-1185">Reference proteome</keyword>